<name>A0A328HHP0_ARTGO</name>
<dbReference type="Proteomes" id="UP000249166">
    <property type="component" value="Unassembled WGS sequence"/>
</dbReference>
<sequence length="189" mass="21200">MVASMGYQEKWFRVVEQKRSGFFGMGRKSTYELLGGDRRLTTLELLAELLGPDNGGRRDAYECIDRATNIFPNGRGEWVGYPSGARRDDPLATDVEAVTLDMLAFSTLLRLVGQPELAKGYESLAMDLRTDGSAQAVKNAKEWVLPTLQSGPGRLDDHYVQKRDGSVDHFLSDWYDALRDRLRDFASST</sequence>
<protein>
    <submittedName>
        <fullName evidence="1">Uncharacterized protein</fullName>
    </submittedName>
</protein>
<dbReference type="AlphaFoldDB" id="A0A328HHP0"/>
<gene>
    <name evidence="1" type="ORF">DBZ45_12750</name>
</gene>
<organism evidence="1 2">
    <name type="scientific">Arthrobacter globiformis</name>
    <dbReference type="NCBI Taxonomy" id="1665"/>
    <lineage>
        <taxon>Bacteria</taxon>
        <taxon>Bacillati</taxon>
        <taxon>Actinomycetota</taxon>
        <taxon>Actinomycetes</taxon>
        <taxon>Micrococcales</taxon>
        <taxon>Micrococcaceae</taxon>
        <taxon>Arthrobacter</taxon>
    </lineage>
</organism>
<evidence type="ECO:0000313" key="2">
    <source>
        <dbReference type="Proteomes" id="UP000249166"/>
    </source>
</evidence>
<proteinExistence type="predicted"/>
<reference evidence="1 2" key="1">
    <citation type="submission" date="2018-04" db="EMBL/GenBank/DDBJ databases">
        <title>Bacteria isolated from cave deposits of Manipur.</title>
        <authorList>
            <person name="Sahoo D."/>
            <person name="Sarangthem I."/>
            <person name="Nandeibam J."/>
        </authorList>
    </citation>
    <scope>NUCLEOTIDE SEQUENCE [LARGE SCALE GENOMIC DNA]</scope>
    <source>
        <strain evidence="2">mrc11</strain>
    </source>
</reference>
<comment type="caution">
    <text evidence="1">The sequence shown here is derived from an EMBL/GenBank/DDBJ whole genome shotgun (WGS) entry which is preliminary data.</text>
</comment>
<accession>A0A328HHP0</accession>
<dbReference type="EMBL" id="QLNP01000081">
    <property type="protein sequence ID" value="RAM36935.1"/>
    <property type="molecule type" value="Genomic_DNA"/>
</dbReference>
<evidence type="ECO:0000313" key="1">
    <source>
        <dbReference type="EMBL" id="RAM36935.1"/>
    </source>
</evidence>